<evidence type="ECO:0000313" key="2">
    <source>
        <dbReference type="EMBL" id="CAD6248452.1"/>
    </source>
</evidence>
<feature type="compositionally biased region" description="Acidic residues" evidence="1">
    <location>
        <begin position="20"/>
        <end position="35"/>
    </location>
</feature>
<gene>
    <name evidence="2" type="ORF">NCGR_LOCUS32583</name>
</gene>
<reference evidence="2" key="1">
    <citation type="submission" date="2020-10" db="EMBL/GenBank/DDBJ databases">
        <authorList>
            <person name="Han B."/>
            <person name="Lu T."/>
            <person name="Zhao Q."/>
            <person name="Huang X."/>
            <person name="Zhao Y."/>
        </authorList>
    </citation>
    <scope>NUCLEOTIDE SEQUENCE</scope>
</reference>
<evidence type="ECO:0008006" key="4">
    <source>
        <dbReference type="Google" id="ProtNLM"/>
    </source>
</evidence>
<evidence type="ECO:0000256" key="1">
    <source>
        <dbReference type="SAM" id="MobiDB-lite"/>
    </source>
</evidence>
<name>A0A811PR69_9POAL</name>
<keyword evidence="3" id="KW-1185">Reference proteome</keyword>
<evidence type="ECO:0000313" key="3">
    <source>
        <dbReference type="Proteomes" id="UP000604825"/>
    </source>
</evidence>
<comment type="caution">
    <text evidence="2">The sequence shown here is derived from an EMBL/GenBank/DDBJ whole genome shotgun (WGS) entry which is preliminary data.</text>
</comment>
<organism evidence="2 3">
    <name type="scientific">Miscanthus lutarioriparius</name>
    <dbReference type="NCBI Taxonomy" id="422564"/>
    <lineage>
        <taxon>Eukaryota</taxon>
        <taxon>Viridiplantae</taxon>
        <taxon>Streptophyta</taxon>
        <taxon>Embryophyta</taxon>
        <taxon>Tracheophyta</taxon>
        <taxon>Spermatophyta</taxon>
        <taxon>Magnoliopsida</taxon>
        <taxon>Liliopsida</taxon>
        <taxon>Poales</taxon>
        <taxon>Poaceae</taxon>
        <taxon>PACMAD clade</taxon>
        <taxon>Panicoideae</taxon>
        <taxon>Andropogonodae</taxon>
        <taxon>Andropogoneae</taxon>
        <taxon>Saccharinae</taxon>
        <taxon>Miscanthus</taxon>
    </lineage>
</organism>
<sequence>MMKDIFSDSSYDTDLAASSDSDDDCSDSEFDPDGEILDDVDEYDAPMFSYDPNDPCIDVNVVFPYVDQCKSVVTHHAILHDHAFKIVKKDQERFRNIRKRANKSCKWTFFASTSKKYV</sequence>
<feature type="region of interest" description="Disordered" evidence="1">
    <location>
        <begin position="1"/>
        <end position="35"/>
    </location>
</feature>
<dbReference type="Proteomes" id="UP000604825">
    <property type="component" value="Unassembled WGS sequence"/>
</dbReference>
<proteinExistence type="predicted"/>
<dbReference type="AlphaFoldDB" id="A0A811PR69"/>
<protein>
    <recommendedName>
        <fullName evidence="4">Transposase MuDR plant domain-containing protein</fullName>
    </recommendedName>
</protein>
<dbReference type="OrthoDB" id="692254at2759"/>
<accession>A0A811PR69</accession>
<dbReference type="EMBL" id="CAJGYO010000007">
    <property type="protein sequence ID" value="CAD6248452.1"/>
    <property type="molecule type" value="Genomic_DNA"/>
</dbReference>
<feature type="compositionally biased region" description="Low complexity" evidence="1">
    <location>
        <begin position="7"/>
        <end position="19"/>
    </location>
</feature>